<evidence type="ECO:0000313" key="7">
    <source>
        <dbReference type="EMBL" id="RMW95117.1"/>
    </source>
</evidence>
<dbReference type="SUPFAM" id="SSF55469">
    <property type="entry name" value="FMN-dependent nitroreductase-like"/>
    <property type="match status" value="1"/>
</dbReference>
<keyword evidence="5" id="KW-0560">Oxidoreductase</keyword>
<evidence type="ECO:0000256" key="1">
    <source>
        <dbReference type="ARBA" id="ARBA00001917"/>
    </source>
</evidence>
<evidence type="ECO:0000313" key="8">
    <source>
        <dbReference type="EMBL" id="RMX06141.1"/>
    </source>
</evidence>
<dbReference type="EMBL" id="RDQK01000034">
    <property type="protein sequence ID" value="RMX06141.1"/>
    <property type="molecule type" value="Genomic_DNA"/>
</dbReference>
<evidence type="ECO:0000256" key="3">
    <source>
        <dbReference type="ARBA" id="ARBA00022630"/>
    </source>
</evidence>
<sequence length="223" mass="24472">MTVQTALAERYSARAFTAQEPDPQLVQRMLEQAAQSPSAGNLQPWQVIALRGAALQELIDAVRGDTPQDDALTASYPADLWEPYRTRRFQVGEGMYGALGIGHDDAQARQAQAAQNFSFFGAPVGILICADRRMQPAQWLDVGIYLQSLMLLATENGLATCAQGFWRRMQAGVKPFLHLPESYMVICGVALGYADASAPINQWRTSRAEPGDWLQLRGFEPGA</sequence>
<evidence type="ECO:0000256" key="4">
    <source>
        <dbReference type="ARBA" id="ARBA00022643"/>
    </source>
</evidence>
<dbReference type="PANTHER" id="PTHR43673:SF2">
    <property type="entry name" value="NITROREDUCTASE"/>
    <property type="match status" value="1"/>
</dbReference>
<protein>
    <submittedName>
        <fullName evidence="8">Nitroreductase</fullName>
    </submittedName>
</protein>
<feature type="domain" description="Nitroreductase" evidence="6">
    <location>
        <begin position="8"/>
        <end position="193"/>
    </location>
</feature>
<evidence type="ECO:0000259" key="6">
    <source>
        <dbReference type="Pfam" id="PF00881"/>
    </source>
</evidence>
<name>A0A3M6QTG7_9BURK</name>
<proteinExistence type="inferred from homology"/>
<dbReference type="AlphaFoldDB" id="A0A3M6QTG7"/>
<dbReference type="Pfam" id="PF00881">
    <property type="entry name" value="Nitroreductase"/>
    <property type="match status" value="1"/>
</dbReference>
<evidence type="ECO:0000313" key="9">
    <source>
        <dbReference type="Proteomes" id="UP000267521"/>
    </source>
</evidence>
<dbReference type="Gene3D" id="3.40.109.10">
    <property type="entry name" value="NADH Oxidase"/>
    <property type="match status" value="1"/>
</dbReference>
<organism evidence="8 10">
    <name type="scientific">Allofranklinella schreckenbergeri</name>
    <dbReference type="NCBI Taxonomy" id="1076744"/>
    <lineage>
        <taxon>Bacteria</taxon>
        <taxon>Pseudomonadati</taxon>
        <taxon>Pseudomonadota</taxon>
        <taxon>Betaproteobacteria</taxon>
        <taxon>Burkholderiales</taxon>
        <taxon>Comamonadaceae</taxon>
        <taxon>Allofranklinella</taxon>
    </lineage>
</organism>
<reference evidence="9 10" key="1">
    <citation type="submission" date="2018-10" db="EMBL/GenBank/DDBJ databases">
        <title>Comamonadaceae CDC group NO-1 genome sequencing and assembly.</title>
        <authorList>
            <person name="Bernier A.-M."/>
            <person name="Bernard K."/>
        </authorList>
    </citation>
    <scope>NUCLEOTIDE SEQUENCE [LARGE SCALE GENOMIC DNA]</scope>
    <source>
        <strain evidence="8 10">NML180581</strain>
        <strain evidence="7 9">NML970147</strain>
    </source>
</reference>
<keyword evidence="4" id="KW-0288">FMN</keyword>
<dbReference type="Proteomes" id="UP000267521">
    <property type="component" value="Unassembled WGS sequence"/>
</dbReference>
<evidence type="ECO:0000313" key="10">
    <source>
        <dbReference type="Proteomes" id="UP000281171"/>
    </source>
</evidence>
<dbReference type="CDD" id="cd02136">
    <property type="entry name" value="PnbA_NfnB-like"/>
    <property type="match status" value="1"/>
</dbReference>
<dbReference type="GO" id="GO:0016491">
    <property type="term" value="F:oxidoreductase activity"/>
    <property type="evidence" value="ECO:0007669"/>
    <property type="project" value="UniProtKB-KW"/>
</dbReference>
<comment type="caution">
    <text evidence="8">The sequence shown here is derived from an EMBL/GenBank/DDBJ whole genome shotgun (WGS) entry which is preliminary data.</text>
</comment>
<accession>A0A3M6QTG7</accession>
<dbReference type="PANTHER" id="PTHR43673">
    <property type="entry name" value="NAD(P)H NITROREDUCTASE YDGI-RELATED"/>
    <property type="match status" value="1"/>
</dbReference>
<keyword evidence="3" id="KW-0285">Flavoprotein</keyword>
<dbReference type="InterPro" id="IPR000415">
    <property type="entry name" value="Nitroreductase-like"/>
</dbReference>
<dbReference type="Proteomes" id="UP000281171">
    <property type="component" value="Unassembled WGS sequence"/>
</dbReference>
<comment type="cofactor">
    <cofactor evidence="1">
        <name>FMN</name>
        <dbReference type="ChEBI" id="CHEBI:58210"/>
    </cofactor>
</comment>
<evidence type="ECO:0000256" key="5">
    <source>
        <dbReference type="ARBA" id="ARBA00023002"/>
    </source>
</evidence>
<accession>A0A3M6PVJ7</accession>
<comment type="similarity">
    <text evidence="2">Belongs to the nitroreductase family.</text>
</comment>
<evidence type="ECO:0000256" key="2">
    <source>
        <dbReference type="ARBA" id="ARBA00007118"/>
    </source>
</evidence>
<dbReference type="RefSeq" id="WP_122239283.1">
    <property type="nucleotide sequence ID" value="NZ_RDQK01000034.1"/>
</dbReference>
<gene>
    <name evidence="8" type="ORF">EBQ24_11705</name>
    <name evidence="7" type="ORF">EBQ26_11455</name>
</gene>
<dbReference type="EMBL" id="RDQM01000018">
    <property type="protein sequence ID" value="RMW95117.1"/>
    <property type="molecule type" value="Genomic_DNA"/>
</dbReference>
<dbReference type="InterPro" id="IPR029479">
    <property type="entry name" value="Nitroreductase"/>
</dbReference>